<dbReference type="InterPro" id="IPR001303">
    <property type="entry name" value="Aldolase_II/adducin_N"/>
</dbReference>
<name>W9W114_9EURO</name>
<evidence type="ECO:0000313" key="3">
    <source>
        <dbReference type="Proteomes" id="UP000019473"/>
    </source>
</evidence>
<dbReference type="HOGENOM" id="CLU_006033_2_2_1"/>
<dbReference type="Gene3D" id="3.40.225.10">
    <property type="entry name" value="Class II aldolase/adducin N-terminal domain"/>
    <property type="match status" value="1"/>
</dbReference>
<dbReference type="RefSeq" id="XP_007754421.1">
    <property type="nucleotide sequence ID" value="XM_007756231.1"/>
</dbReference>
<dbReference type="AlphaFoldDB" id="W9W114"/>
<reference evidence="2 3" key="1">
    <citation type="submission" date="2013-03" db="EMBL/GenBank/DDBJ databases">
        <title>The Genome Sequence of Cladophialophora yegresii CBS 114405.</title>
        <authorList>
            <consortium name="The Broad Institute Genomics Platform"/>
            <person name="Cuomo C."/>
            <person name="de Hoog S."/>
            <person name="Gorbushina A."/>
            <person name="Walker B."/>
            <person name="Young S.K."/>
            <person name="Zeng Q."/>
            <person name="Gargeya S."/>
            <person name="Fitzgerald M."/>
            <person name="Haas B."/>
            <person name="Abouelleil A."/>
            <person name="Allen A.W."/>
            <person name="Alvarado L."/>
            <person name="Arachchi H.M."/>
            <person name="Berlin A.M."/>
            <person name="Chapman S.B."/>
            <person name="Gainer-Dewar J."/>
            <person name="Goldberg J."/>
            <person name="Griggs A."/>
            <person name="Gujja S."/>
            <person name="Hansen M."/>
            <person name="Howarth C."/>
            <person name="Imamovic A."/>
            <person name="Ireland A."/>
            <person name="Larimer J."/>
            <person name="McCowan C."/>
            <person name="Murphy C."/>
            <person name="Pearson M."/>
            <person name="Poon T.W."/>
            <person name="Priest M."/>
            <person name="Roberts A."/>
            <person name="Saif S."/>
            <person name="Shea T."/>
            <person name="Sisk P."/>
            <person name="Sykes S."/>
            <person name="Wortman J."/>
            <person name="Nusbaum C."/>
            <person name="Birren B."/>
        </authorList>
    </citation>
    <scope>NUCLEOTIDE SEQUENCE [LARGE SCALE GENOMIC DNA]</scope>
    <source>
        <strain evidence="2 3">CBS 114405</strain>
    </source>
</reference>
<dbReference type="InterPro" id="IPR036409">
    <property type="entry name" value="Aldolase_II/adducin_N_sf"/>
</dbReference>
<sequence length="228" mass="25678">MSANTAPALVRSAADFAEYNVSDAQPAHRDGPRKGFVERYIHSELYKWYAGVVCVIIHAHADDILPYTRGHVFHVERHYQRGDPGDVHDLLVKNMRLGTAFAGYFSWTGHHHTDLPTEAVVLMRRHGFTTWRRGLKEAVYRAVYTTKNAKSQTTATLLRGVFDADPKNTKGEWEDGAPTGPVNAFEPLTRDQARDTHVVNARAGERVWGVWVQEVKCQALYTSSVYQG</sequence>
<evidence type="ECO:0000259" key="1">
    <source>
        <dbReference type="Pfam" id="PF00596"/>
    </source>
</evidence>
<comment type="caution">
    <text evidence="2">The sequence shown here is derived from an EMBL/GenBank/DDBJ whole genome shotgun (WGS) entry which is preliminary data.</text>
</comment>
<dbReference type="GeneID" id="19176806"/>
<proteinExistence type="predicted"/>
<dbReference type="Pfam" id="PF00596">
    <property type="entry name" value="Aldolase_II"/>
    <property type="match status" value="1"/>
</dbReference>
<organism evidence="2 3">
    <name type="scientific">Cladophialophora yegresii CBS 114405</name>
    <dbReference type="NCBI Taxonomy" id="1182544"/>
    <lineage>
        <taxon>Eukaryota</taxon>
        <taxon>Fungi</taxon>
        <taxon>Dikarya</taxon>
        <taxon>Ascomycota</taxon>
        <taxon>Pezizomycotina</taxon>
        <taxon>Eurotiomycetes</taxon>
        <taxon>Chaetothyriomycetidae</taxon>
        <taxon>Chaetothyriales</taxon>
        <taxon>Herpotrichiellaceae</taxon>
        <taxon>Cladophialophora</taxon>
    </lineage>
</organism>
<evidence type="ECO:0000313" key="2">
    <source>
        <dbReference type="EMBL" id="EXJ61767.1"/>
    </source>
</evidence>
<dbReference type="SUPFAM" id="SSF53639">
    <property type="entry name" value="AraD/HMP-PK domain-like"/>
    <property type="match status" value="1"/>
</dbReference>
<feature type="domain" description="Class II aldolase/adducin N-terminal" evidence="1">
    <location>
        <begin position="13"/>
        <end position="152"/>
    </location>
</feature>
<accession>W9W114</accession>
<dbReference type="EMBL" id="AMGW01000002">
    <property type="protein sequence ID" value="EXJ61767.1"/>
    <property type="molecule type" value="Genomic_DNA"/>
</dbReference>
<gene>
    <name evidence="2" type="ORF">A1O7_02197</name>
</gene>
<dbReference type="Proteomes" id="UP000019473">
    <property type="component" value="Unassembled WGS sequence"/>
</dbReference>
<dbReference type="STRING" id="1182544.W9W114"/>
<keyword evidence="3" id="KW-1185">Reference proteome</keyword>
<protein>
    <recommendedName>
        <fullName evidence="1">Class II aldolase/adducin N-terminal domain-containing protein</fullName>
    </recommendedName>
</protein>
<dbReference type="VEuPathDB" id="FungiDB:A1O7_02197"/>
<dbReference type="OrthoDB" id="2932980at2759"/>